<comment type="caution">
    <text evidence="1">The sequence shown here is derived from an EMBL/GenBank/DDBJ whole genome shotgun (WGS) entry which is preliminary data.</text>
</comment>
<evidence type="ECO:0000313" key="1">
    <source>
        <dbReference type="EMBL" id="KAI6090160.1"/>
    </source>
</evidence>
<name>A0ACC0DCN2_9PEZI</name>
<keyword evidence="2" id="KW-1185">Reference proteome</keyword>
<organism evidence="1 2">
    <name type="scientific">Hypoxylon rubiginosum</name>
    <dbReference type="NCBI Taxonomy" id="110542"/>
    <lineage>
        <taxon>Eukaryota</taxon>
        <taxon>Fungi</taxon>
        <taxon>Dikarya</taxon>
        <taxon>Ascomycota</taxon>
        <taxon>Pezizomycotina</taxon>
        <taxon>Sordariomycetes</taxon>
        <taxon>Xylariomycetidae</taxon>
        <taxon>Xylariales</taxon>
        <taxon>Hypoxylaceae</taxon>
        <taxon>Hypoxylon</taxon>
    </lineage>
</organism>
<sequence>MRHSCLLLALVASAAATDNAALRRQTEKNVNLDSREPAEASRLLDARRIPVAIDRTGKVVLRSRQFQRDDDDDDAAEEWRKKHEEELEQMQEMQENNGLPSNAQKDDKEDDDDDNNGNNGDNSGPPGGVIAGGIVGGLIALLLLLTLWYCLRIRPKRKQRQLEAARKQEELEKGFGGSSPSIHPPPQEGTVSPADSPESNHIQWAPTPFPRRAPSVQTGSSISGLALPTPALTYSPSIATATTANTPNLPPTHSHALPSDKPPAYAAVLALQSSEPQPEASAYQMGQVPIPIEPPVYQLPSEPMVGATDIKGEPVSRY</sequence>
<accession>A0ACC0DCN2</accession>
<reference evidence="1 2" key="1">
    <citation type="journal article" date="2022" name="New Phytol.">
        <title>Ecological generalism drives hyperdiversity of secondary metabolite gene clusters in xylarialean endophytes.</title>
        <authorList>
            <person name="Franco M.E.E."/>
            <person name="Wisecaver J.H."/>
            <person name="Arnold A.E."/>
            <person name="Ju Y.M."/>
            <person name="Slot J.C."/>
            <person name="Ahrendt S."/>
            <person name="Moore L.P."/>
            <person name="Eastman K.E."/>
            <person name="Scott K."/>
            <person name="Konkel Z."/>
            <person name="Mondo S.J."/>
            <person name="Kuo A."/>
            <person name="Hayes R.D."/>
            <person name="Haridas S."/>
            <person name="Andreopoulos B."/>
            <person name="Riley R."/>
            <person name="LaButti K."/>
            <person name="Pangilinan J."/>
            <person name="Lipzen A."/>
            <person name="Amirebrahimi M."/>
            <person name="Yan J."/>
            <person name="Adam C."/>
            <person name="Keymanesh K."/>
            <person name="Ng V."/>
            <person name="Louie K."/>
            <person name="Northen T."/>
            <person name="Drula E."/>
            <person name="Henrissat B."/>
            <person name="Hsieh H.M."/>
            <person name="Youens-Clark K."/>
            <person name="Lutzoni F."/>
            <person name="Miadlikowska J."/>
            <person name="Eastwood D.C."/>
            <person name="Hamelin R.C."/>
            <person name="Grigoriev I.V."/>
            <person name="U'Ren J.M."/>
        </authorList>
    </citation>
    <scope>NUCLEOTIDE SEQUENCE [LARGE SCALE GENOMIC DNA]</scope>
    <source>
        <strain evidence="1 2">ER1909</strain>
    </source>
</reference>
<dbReference type="EMBL" id="MU394292">
    <property type="protein sequence ID" value="KAI6090160.1"/>
    <property type="molecule type" value="Genomic_DNA"/>
</dbReference>
<protein>
    <submittedName>
        <fullName evidence="1">Uncharacterized protein</fullName>
    </submittedName>
</protein>
<dbReference type="Proteomes" id="UP001497680">
    <property type="component" value="Unassembled WGS sequence"/>
</dbReference>
<proteinExistence type="predicted"/>
<gene>
    <name evidence="1" type="ORF">F4821DRAFT_37336</name>
</gene>
<evidence type="ECO:0000313" key="2">
    <source>
        <dbReference type="Proteomes" id="UP001497680"/>
    </source>
</evidence>